<dbReference type="EMBL" id="ML995811">
    <property type="protein sequence ID" value="KAF2773207.1"/>
    <property type="molecule type" value="Genomic_DNA"/>
</dbReference>
<keyword evidence="3" id="KW-1185">Reference proteome</keyword>
<sequence length="281" mass="31639">MAPAPVAPTIEFEPEQVTSNDLITPDRGLAAIRGTKRPRLDQDAESRMSTPQQELLTPRAITPDLTHPESQIEYFDDSNHPEYEWIRLPKKRGYNLYRVNHDACSAAFEMWMPLTAINHEGRKVTMWAKMDTGSDPNLIELSTLQRLLGSNYRQRLRAMTQSEKDQYNLISGAKFIAKHSVDLEFEAGFAKKKFERVNFIVVEQSAKLADHDGVPNVLLGYPFLQDHSMLHKGLEYCHAAESDQEVIAPKAEEELGGHGGPLPIVRVPVSGTKIKRPVQQG</sequence>
<name>A0A6G1LJX6_9PEZI</name>
<dbReference type="Proteomes" id="UP000799436">
    <property type="component" value="Unassembled WGS sequence"/>
</dbReference>
<evidence type="ECO:0000313" key="3">
    <source>
        <dbReference type="Proteomes" id="UP000799436"/>
    </source>
</evidence>
<proteinExistence type="predicted"/>
<dbReference type="AlphaFoldDB" id="A0A6G1LJX6"/>
<organism evidence="2 3">
    <name type="scientific">Teratosphaeria nubilosa</name>
    <dbReference type="NCBI Taxonomy" id="161662"/>
    <lineage>
        <taxon>Eukaryota</taxon>
        <taxon>Fungi</taxon>
        <taxon>Dikarya</taxon>
        <taxon>Ascomycota</taxon>
        <taxon>Pezizomycotina</taxon>
        <taxon>Dothideomycetes</taxon>
        <taxon>Dothideomycetidae</taxon>
        <taxon>Mycosphaerellales</taxon>
        <taxon>Teratosphaeriaceae</taxon>
        <taxon>Teratosphaeria</taxon>
    </lineage>
</organism>
<protein>
    <submittedName>
        <fullName evidence="2">Uncharacterized protein</fullName>
    </submittedName>
</protein>
<dbReference type="Gene3D" id="2.40.70.10">
    <property type="entry name" value="Acid Proteases"/>
    <property type="match status" value="1"/>
</dbReference>
<evidence type="ECO:0000256" key="1">
    <source>
        <dbReference type="SAM" id="MobiDB-lite"/>
    </source>
</evidence>
<accession>A0A6G1LJX6</accession>
<reference evidence="2" key="1">
    <citation type="journal article" date="2020" name="Stud. Mycol.">
        <title>101 Dothideomycetes genomes: a test case for predicting lifestyles and emergence of pathogens.</title>
        <authorList>
            <person name="Haridas S."/>
            <person name="Albert R."/>
            <person name="Binder M."/>
            <person name="Bloem J."/>
            <person name="Labutti K."/>
            <person name="Salamov A."/>
            <person name="Andreopoulos B."/>
            <person name="Baker S."/>
            <person name="Barry K."/>
            <person name="Bills G."/>
            <person name="Bluhm B."/>
            <person name="Cannon C."/>
            <person name="Castanera R."/>
            <person name="Culley D."/>
            <person name="Daum C."/>
            <person name="Ezra D."/>
            <person name="Gonzalez J."/>
            <person name="Henrissat B."/>
            <person name="Kuo A."/>
            <person name="Liang C."/>
            <person name="Lipzen A."/>
            <person name="Lutzoni F."/>
            <person name="Magnuson J."/>
            <person name="Mondo S."/>
            <person name="Nolan M."/>
            <person name="Ohm R."/>
            <person name="Pangilinan J."/>
            <person name="Park H.-J."/>
            <person name="Ramirez L."/>
            <person name="Alfaro M."/>
            <person name="Sun H."/>
            <person name="Tritt A."/>
            <person name="Yoshinaga Y."/>
            <person name="Zwiers L.-H."/>
            <person name="Turgeon B."/>
            <person name="Goodwin S."/>
            <person name="Spatafora J."/>
            <person name="Crous P."/>
            <person name="Grigoriev I."/>
        </authorList>
    </citation>
    <scope>NUCLEOTIDE SEQUENCE</scope>
    <source>
        <strain evidence="2">CBS 116005</strain>
    </source>
</reference>
<evidence type="ECO:0000313" key="2">
    <source>
        <dbReference type="EMBL" id="KAF2773207.1"/>
    </source>
</evidence>
<dbReference type="OrthoDB" id="3879263at2759"/>
<dbReference type="InterPro" id="IPR021109">
    <property type="entry name" value="Peptidase_aspartic_dom_sf"/>
</dbReference>
<feature type="region of interest" description="Disordered" evidence="1">
    <location>
        <begin position="33"/>
        <end position="52"/>
    </location>
</feature>
<gene>
    <name evidence="2" type="ORF">EJ03DRAFT_123677</name>
</gene>